<sequence>MHVVNIHEAKTHLSRLLEIVERGEEVVIARAGQPVARLAAYRPPRRRIAPPGSMKGLDWQMADDFDAPVDELFSCLQDGSEGADPRSSGADR</sequence>
<name>Q5P6K8_AROAE</name>
<dbReference type="PANTHER" id="PTHR35377">
    <property type="entry name" value="ANTITOXIN VAPB49-RELATED-RELATED"/>
    <property type="match status" value="1"/>
</dbReference>
<dbReference type="InterPro" id="IPR006442">
    <property type="entry name" value="Antitoxin_Phd/YefM"/>
</dbReference>
<keyword evidence="4" id="KW-1185">Reference proteome</keyword>
<evidence type="ECO:0000313" key="3">
    <source>
        <dbReference type="EMBL" id="CAI07053.1"/>
    </source>
</evidence>
<proteinExistence type="inferred from homology"/>
<dbReference type="EMBL" id="CR555306">
    <property type="protein sequence ID" value="CAI07053.1"/>
    <property type="molecule type" value="Genomic_DNA"/>
</dbReference>
<dbReference type="OrthoDB" id="9800503at2"/>
<accession>Q5P6K8</accession>
<gene>
    <name evidence="3" type="ORF">ebD39</name>
</gene>
<dbReference type="NCBIfam" id="TIGR01552">
    <property type="entry name" value="phd_fam"/>
    <property type="match status" value="1"/>
</dbReference>
<dbReference type="KEGG" id="eba:ebD39"/>
<dbReference type="HOGENOM" id="CLU_163140_3_1_4"/>
<dbReference type="AlphaFoldDB" id="Q5P6K8"/>
<dbReference type="Proteomes" id="UP000006552">
    <property type="component" value="Chromosome"/>
</dbReference>
<dbReference type="Gene3D" id="3.40.1620.10">
    <property type="entry name" value="YefM-like domain"/>
    <property type="match status" value="1"/>
</dbReference>
<evidence type="ECO:0000256" key="1">
    <source>
        <dbReference type="ARBA" id="ARBA00009981"/>
    </source>
</evidence>
<dbReference type="STRING" id="76114.ebD39"/>
<dbReference type="eggNOG" id="COG4118">
    <property type="taxonomic scope" value="Bacteria"/>
</dbReference>
<comment type="function">
    <text evidence="2">Antitoxin component of a type II toxin-antitoxin (TA) system.</text>
</comment>
<dbReference type="InterPro" id="IPR036165">
    <property type="entry name" value="YefM-like_sf"/>
</dbReference>
<dbReference type="InterPro" id="IPR051416">
    <property type="entry name" value="phD-YefM_TA_antitoxins"/>
</dbReference>
<reference evidence="3 4" key="1">
    <citation type="journal article" date="2005" name="Arch. Microbiol.">
        <title>The genome sequence of an anaerobic aromatic-degrading denitrifying bacterium, strain EbN1.</title>
        <authorList>
            <person name="Rabus R."/>
            <person name="Kube M."/>
            <person name="Heider J."/>
            <person name="Beck A."/>
            <person name="Heitmann K."/>
            <person name="Widdel F."/>
            <person name="Reinhardt R."/>
        </authorList>
    </citation>
    <scope>NUCLEOTIDE SEQUENCE [LARGE SCALE GENOMIC DNA]</scope>
    <source>
        <strain evidence="3 4">EbN1</strain>
    </source>
</reference>
<evidence type="ECO:0000313" key="4">
    <source>
        <dbReference type="Proteomes" id="UP000006552"/>
    </source>
</evidence>
<protein>
    <recommendedName>
        <fullName evidence="2">Antitoxin</fullName>
    </recommendedName>
</protein>
<dbReference type="RefSeq" id="WP_011236778.1">
    <property type="nucleotide sequence ID" value="NC_006513.1"/>
</dbReference>
<evidence type="ECO:0000256" key="2">
    <source>
        <dbReference type="RuleBase" id="RU362080"/>
    </source>
</evidence>
<dbReference type="SUPFAM" id="SSF143120">
    <property type="entry name" value="YefM-like"/>
    <property type="match status" value="1"/>
</dbReference>
<organism evidence="3 4">
    <name type="scientific">Aromatoleum aromaticum (strain DSM 19018 / LMG 30748 / EbN1)</name>
    <name type="common">Azoarcus sp. (strain EbN1)</name>
    <dbReference type="NCBI Taxonomy" id="76114"/>
    <lineage>
        <taxon>Bacteria</taxon>
        <taxon>Pseudomonadati</taxon>
        <taxon>Pseudomonadota</taxon>
        <taxon>Betaproteobacteria</taxon>
        <taxon>Rhodocyclales</taxon>
        <taxon>Rhodocyclaceae</taxon>
        <taxon>Aromatoleum</taxon>
    </lineage>
</organism>
<dbReference type="Pfam" id="PF02604">
    <property type="entry name" value="PhdYeFM_antitox"/>
    <property type="match status" value="1"/>
</dbReference>
<comment type="similarity">
    <text evidence="1 2">Belongs to the phD/YefM antitoxin family.</text>
</comment>